<evidence type="ECO:0000256" key="2">
    <source>
        <dbReference type="SAM" id="MobiDB-lite"/>
    </source>
</evidence>
<dbReference type="InterPro" id="IPR056884">
    <property type="entry name" value="NPHP3-like_N"/>
</dbReference>
<protein>
    <recommendedName>
        <fullName evidence="3">Nephrocystin 3-like N-terminal domain-containing protein</fullName>
    </recommendedName>
</protein>
<organism evidence="4 5">
    <name type="scientific">Hericium alpestre</name>
    <dbReference type="NCBI Taxonomy" id="135208"/>
    <lineage>
        <taxon>Eukaryota</taxon>
        <taxon>Fungi</taxon>
        <taxon>Dikarya</taxon>
        <taxon>Basidiomycota</taxon>
        <taxon>Agaricomycotina</taxon>
        <taxon>Agaricomycetes</taxon>
        <taxon>Russulales</taxon>
        <taxon>Hericiaceae</taxon>
        <taxon>Hericium</taxon>
    </lineage>
</organism>
<keyword evidence="5" id="KW-1185">Reference proteome</keyword>
<sequence length="349" mass="38054">MPSPARSRASDVSPSMDQSPRGAYASESNAVSVTKEYVGLAAPRNTAPAYAPSPTRSTSAPPSPNRAHVPDLSPSVDQGPRGEAEVPSESDTVSVTGKQSTLTTQQGTSPGTAEKPKSPIRSLVWTGFKEALKAVEKASDAFPPLKSAVAGVNVILDRVEMVRDNAVVFKVANERLKRLENILREYKDSTPIIRRTIRNCMENLAKEITEQHVFIERKDKQQHGITRCTIEASDDQMKMIGFARKIGDLIDKLLAGVLNTQKGIEELLKDAKFNKLKHVAKAAFNGSHSFNKGCMEGTREAILAKLMTWARDPDASNLYWLTGLAGTGKSAIAYTLCRHLHEENILVYG</sequence>
<dbReference type="EMBL" id="SFCI01002486">
    <property type="protein sequence ID" value="TFY73848.1"/>
    <property type="molecule type" value="Genomic_DNA"/>
</dbReference>
<evidence type="ECO:0000313" key="5">
    <source>
        <dbReference type="Proteomes" id="UP000298061"/>
    </source>
</evidence>
<keyword evidence="1" id="KW-0677">Repeat</keyword>
<proteinExistence type="predicted"/>
<feature type="region of interest" description="Disordered" evidence="2">
    <location>
        <begin position="44"/>
        <end position="120"/>
    </location>
</feature>
<accession>A0A4Y9ZJL0</accession>
<dbReference type="Pfam" id="PF24883">
    <property type="entry name" value="NPHP3_N"/>
    <property type="match status" value="1"/>
</dbReference>
<comment type="caution">
    <text evidence="4">The sequence shown here is derived from an EMBL/GenBank/DDBJ whole genome shotgun (WGS) entry which is preliminary data.</text>
</comment>
<evidence type="ECO:0000313" key="4">
    <source>
        <dbReference type="EMBL" id="TFY73848.1"/>
    </source>
</evidence>
<feature type="region of interest" description="Disordered" evidence="2">
    <location>
        <begin position="1"/>
        <end position="30"/>
    </location>
</feature>
<dbReference type="OrthoDB" id="3269932at2759"/>
<gene>
    <name evidence="4" type="ORF">EWM64_g10164</name>
</gene>
<feature type="domain" description="Nephrocystin 3-like N-terminal" evidence="3">
    <location>
        <begin position="302"/>
        <end position="344"/>
    </location>
</feature>
<name>A0A4Y9ZJL0_9AGAM</name>
<dbReference type="AlphaFoldDB" id="A0A4Y9ZJL0"/>
<evidence type="ECO:0000259" key="3">
    <source>
        <dbReference type="Pfam" id="PF24883"/>
    </source>
</evidence>
<feature type="compositionally biased region" description="Polar residues" evidence="2">
    <location>
        <begin position="89"/>
        <end position="111"/>
    </location>
</feature>
<dbReference type="STRING" id="135208.A0A4Y9ZJL0"/>
<feature type="compositionally biased region" description="Low complexity" evidence="2">
    <location>
        <begin position="46"/>
        <end position="60"/>
    </location>
</feature>
<dbReference type="SUPFAM" id="SSF52540">
    <property type="entry name" value="P-loop containing nucleoside triphosphate hydrolases"/>
    <property type="match status" value="1"/>
</dbReference>
<reference evidence="4 5" key="1">
    <citation type="submission" date="2019-02" db="EMBL/GenBank/DDBJ databases">
        <title>Genome sequencing of the rare red list fungi Hericium alpestre (H. flagellum).</title>
        <authorList>
            <person name="Buettner E."/>
            <person name="Kellner H."/>
        </authorList>
    </citation>
    <scope>NUCLEOTIDE SEQUENCE [LARGE SCALE GENOMIC DNA]</scope>
    <source>
        <strain evidence="4 5">DSM 108284</strain>
    </source>
</reference>
<dbReference type="InterPro" id="IPR027417">
    <property type="entry name" value="P-loop_NTPase"/>
</dbReference>
<evidence type="ECO:0000256" key="1">
    <source>
        <dbReference type="ARBA" id="ARBA00022737"/>
    </source>
</evidence>
<dbReference type="Proteomes" id="UP000298061">
    <property type="component" value="Unassembled WGS sequence"/>
</dbReference>
<dbReference type="Gene3D" id="3.40.50.300">
    <property type="entry name" value="P-loop containing nucleotide triphosphate hydrolases"/>
    <property type="match status" value="1"/>
</dbReference>